<evidence type="ECO:0000313" key="2">
    <source>
        <dbReference type="EMBL" id="EPA04468.1"/>
    </source>
</evidence>
<sequence length="39" mass="4481">MIGNGAEKNLTWRTMMAKPEISREGMKKTSHMEQSQTEL</sequence>
<protein>
    <submittedName>
        <fullName evidence="2">Uncharacterized protein</fullName>
    </submittedName>
</protein>
<keyword evidence="3" id="KW-1185">Reference proteome</keyword>
<name>S2E0L8_9ARCH</name>
<dbReference type="EMBL" id="AHJG01000294">
    <property type="protein sequence ID" value="EPA04468.1"/>
    <property type="molecule type" value="Genomic_DNA"/>
</dbReference>
<organism evidence="2 3">
    <name type="scientific">Candidatus Nitrosarchaeum limnium BG20</name>
    <dbReference type="NCBI Taxonomy" id="859192"/>
    <lineage>
        <taxon>Archaea</taxon>
        <taxon>Nitrososphaerota</taxon>
        <taxon>Nitrososphaeria</taxon>
        <taxon>Nitrosopumilales</taxon>
        <taxon>Nitrosopumilaceae</taxon>
        <taxon>Nitrosarchaeum</taxon>
    </lineage>
</organism>
<reference evidence="2 3" key="1">
    <citation type="journal article" date="2012" name="J. Bacteriol.">
        <title>Genome Sequence of "Candidatus Nitrosoarchaeum limnia" BG20, a Low-Salinity Ammonia-Oxidizing Archaeon from the San Francisco Bay Estuary.</title>
        <authorList>
            <person name="Mosier A.C."/>
            <person name="Allen E.E."/>
            <person name="Kim M."/>
            <person name="Ferriera S."/>
            <person name="Francis C.A."/>
        </authorList>
    </citation>
    <scope>NUCLEOTIDE SEQUENCE [LARGE SCALE GENOMIC DNA]</scope>
    <source>
        <strain evidence="2 3">BG20</strain>
    </source>
</reference>
<evidence type="ECO:0000256" key="1">
    <source>
        <dbReference type="SAM" id="MobiDB-lite"/>
    </source>
</evidence>
<feature type="region of interest" description="Disordered" evidence="1">
    <location>
        <begin position="1"/>
        <end position="39"/>
    </location>
</feature>
<comment type="caution">
    <text evidence="2">The sequence shown here is derived from an EMBL/GenBank/DDBJ whole genome shotgun (WGS) entry which is preliminary data.</text>
</comment>
<gene>
    <name evidence="2" type="ORF">BG20_I1021</name>
</gene>
<proteinExistence type="predicted"/>
<dbReference type="AlphaFoldDB" id="S2E0L8"/>
<accession>S2E0L8</accession>
<dbReference type="Proteomes" id="UP000014065">
    <property type="component" value="Unassembled WGS sequence"/>
</dbReference>
<feature type="compositionally biased region" description="Basic and acidic residues" evidence="1">
    <location>
        <begin position="20"/>
        <end position="31"/>
    </location>
</feature>
<evidence type="ECO:0000313" key="3">
    <source>
        <dbReference type="Proteomes" id="UP000014065"/>
    </source>
</evidence>